<organism evidence="1">
    <name type="scientific">Tetraselmis sp. GSL018</name>
    <dbReference type="NCBI Taxonomy" id="582737"/>
    <lineage>
        <taxon>Eukaryota</taxon>
        <taxon>Viridiplantae</taxon>
        <taxon>Chlorophyta</taxon>
        <taxon>core chlorophytes</taxon>
        <taxon>Chlorodendrophyceae</taxon>
        <taxon>Chlorodendrales</taxon>
        <taxon>Chlorodendraceae</taxon>
        <taxon>Tetraselmis</taxon>
    </lineage>
</organism>
<proteinExistence type="predicted"/>
<accession>A0A061RBK8</accession>
<dbReference type="EMBL" id="GBEZ01018307">
    <property type="protein sequence ID" value="JAC68119.1"/>
    <property type="molecule type" value="Transcribed_RNA"/>
</dbReference>
<gene>
    <name evidence="1" type="ORF">TSPGSL018_9498</name>
</gene>
<name>A0A061RBK8_9CHLO</name>
<dbReference type="AlphaFoldDB" id="A0A061RBK8"/>
<evidence type="ECO:0000313" key="1">
    <source>
        <dbReference type="EMBL" id="JAC68119.1"/>
    </source>
</evidence>
<protein>
    <submittedName>
        <fullName evidence="1">Uncharacterized protein</fullName>
    </submittedName>
</protein>
<reference evidence="1" key="1">
    <citation type="submission" date="2014-05" db="EMBL/GenBank/DDBJ databases">
        <title>The transcriptome of the halophilic microalga Tetraselmis sp. GSL018 isolated from the Great Salt Lake, Utah.</title>
        <authorList>
            <person name="Jinkerson R.E."/>
            <person name="D'Adamo S."/>
            <person name="Posewitz M.C."/>
        </authorList>
    </citation>
    <scope>NUCLEOTIDE SEQUENCE</scope>
    <source>
        <strain evidence="1">GSL018</strain>
    </source>
</reference>
<sequence>MLAWLVPRPRHAFLPQTCLSRRTHTGAPSTPCLFAQAFLSNRCRPRVARCRPGFGLRGAVSRVLPDRLARAHSERLAPVLSYSAHPSCDRQDLGAPSQCAQAQGWLLGHCRHNAKASPT</sequence>